<dbReference type="PANTHER" id="PTHR11014:SF63">
    <property type="entry name" value="METALLOPEPTIDASE, PUTATIVE (AFU_ORTHOLOGUE AFUA_6G09600)-RELATED"/>
    <property type="match status" value="1"/>
</dbReference>
<evidence type="ECO:0000313" key="6">
    <source>
        <dbReference type="Proteomes" id="UP000579136"/>
    </source>
</evidence>
<evidence type="ECO:0000313" key="5">
    <source>
        <dbReference type="EMBL" id="MBB5175930.1"/>
    </source>
</evidence>
<dbReference type="Proteomes" id="UP000579136">
    <property type="component" value="Unassembled WGS sequence"/>
</dbReference>
<dbReference type="GO" id="GO:0046872">
    <property type="term" value="F:metal ion binding"/>
    <property type="evidence" value="ECO:0007669"/>
    <property type="project" value="UniProtKB-KW"/>
</dbReference>
<gene>
    <name evidence="5" type="ORF">HNQ45_000814</name>
</gene>
<organism evidence="5 6">
    <name type="scientific">Nosocomiicoccus ampullae</name>
    <dbReference type="NCBI Taxonomy" id="489910"/>
    <lineage>
        <taxon>Bacteria</taxon>
        <taxon>Bacillati</taxon>
        <taxon>Bacillota</taxon>
        <taxon>Bacilli</taxon>
        <taxon>Bacillales</taxon>
        <taxon>Staphylococcaceae</taxon>
        <taxon>Nosocomiicoccus</taxon>
    </lineage>
</organism>
<dbReference type="InterPro" id="IPR036264">
    <property type="entry name" value="Bact_exopeptidase_dim_dom"/>
</dbReference>
<keyword evidence="3" id="KW-0464">Manganese</keyword>
<dbReference type="RefSeq" id="WP_183673703.1">
    <property type="nucleotide sequence ID" value="NZ_CBCRYX010000006.1"/>
</dbReference>
<dbReference type="FunFam" id="3.30.70.360:FF:000001">
    <property type="entry name" value="N-acetyldiaminopimelate deacetylase"/>
    <property type="match status" value="1"/>
</dbReference>
<dbReference type="PIRSF" id="PIRSF005962">
    <property type="entry name" value="Pept_M20D_amidohydro"/>
    <property type="match status" value="1"/>
</dbReference>
<dbReference type="Pfam" id="PF01546">
    <property type="entry name" value="Peptidase_M20"/>
    <property type="match status" value="1"/>
</dbReference>
<dbReference type="InterPro" id="IPR011650">
    <property type="entry name" value="Peptidase_M20_dimer"/>
</dbReference>
<sequence length="392" mass="43755">MNIREVILDHFEDAVKRRRHLHMYPELSFKEHETKKYIYNELKDLPLEIERDVGGNGVVARLIVNDDYKTVAFRADFDALEIQEENDVEYKSKNEGVMHACGHDAHTAALITFAHILSDYKDELPVNVVFIFQHAEELVPGGAKSMIEDGCLDGVDYFFGTHVAALEPVHQFGWNYDSMYANADTFTITATGKGGHGAAPHTSHDPILASAYLIEQLQSIVSRNVDPLKSAVLSITAFNSGHAFNVIPNGTELKGTLRTYDSDVREFVLSRIEEVAKGVGLSQNVDFNVDIHRGYPALKNDVKMTDYVRGLAEEDVNFVESVVELPSSMGGEDAAYYLQKVPGCYFSTGVGNVDKGIEYPHHHPKFDIDEEGLKSVLELFLKIVLNFDKVDA</sequence>
<evidence type="ECO:0000256" key="1">
    <source>
        <dbReference type="ARBA" id="ARBA00006153"/>
    </source>
</evidence>
<dbReference type="Gene3D" id="3.30.70.360">
    <property type="match status" value="1"/>
</dbReference>
<feature type="binding site" evidence="3">
    <location>
        <position position="162"/>
    </location>
    <ligand>
        <name>Mn(2+)</name>
        <dbReference type="ChEBI" id="CHEBI:29035"/>
        <label>2</label>
    </ligand>
</feature>
<protein>
    <submittedName>
        <fullName evidence="5">Amidohydrolase</fullName>
        <ecNumber evidence="5">3.5.1.-</ecNumber>
    </submittedName>
</protein>
<evidence type="ECO:0000256" key="2">
    <source>
        <dbReference type="ARBA" id="ARBA00022801"/>
    </source>
</evidence>
<proteinExistence type="inferred from homology"/>
<reference evidence="5 6" key="1">
    <citation type="submission" date="2020-08" db="EMBL/GenBank/DDBJ databases">
        <title>Genomic Encyclopedia of Type Strains, Phase IV (KMG-IV): sequencing the most valuable type-strain genomes for metagenomic binning, comparative biology and taxonomic classification.</title>
        <authorList>
            <person name="Goeker M."/>
        </authorList>
    </citation>
    <scope>NUCLEOTIDE SEQUENCE [LARGE SCALE GENOMIC DNA]</scope>
    <source>
        <strain evidence="5 6">DSM 19163</strain>
    </source>
</reference>
<feature type="domain" description="Peptidase M20 dimerisation" evidence="4">
    <location>
        <begin position="183"/>
        <end position="277"/>
    </location>
</feature>
<feature type="binding site" evidence="3">
    <location>
        <position position="101"/>
    </location>
    <ligand>
        <name>Mn(2+)</name>
        <dbReference type="ChEBI" id="CHEBI:29035"/>
        <label>2</label>
    </ligand>
</feature>
<dbReference type="EC" id="3.5.1.-" evidence="5"/>
<dbReference type="SUPFAM" id="SSF55031">
    <property type="entry name" value="Bacterial exopeptidase dimerisation domain"/>
    <property type="match status" value="1"/>
</dbReference>
<dbReference type="Gene3D" id="3.40.630.10">
    <property type="entry name" value="Zn peptidases"/>
    <property type="match status" value="1"/>
</dbReference>
<evidence type="ECO:0000256" key="3">
    <source>
        <dbReference type="PIRSR" id="PIRSR005962-1"/>
    </source>
</evidence>
<keyword evidence="6" id="KW-1185">Reference proteome</keyword>
<keyword evidence="3" id="KW-0479">Metal-binding</keyword>
<dbReference type="NCBIfam" id="TIGR01891">
    <property type="entry name" value="amidohydrolases"/>
    <property type="match status" value="1"/>
</dbReference>
<keyword evidence="2 5" id="KW-0378">Hydrolase</keyword>
<dbReference type="SUPFAM" id="SSF53187">
    <property type="entry name" value="Zn-dependent exopeptidases"/>
    <property type="match status" value="1"/>
</dbReference>
<feature type="binding site" evidence="3">
    <location>
        <position position="362"/>
    </location>
    <ligand>
        <name>Mn(2+)</name>
        <dbReference type="ChEBI" id="CHEBI:29035"/>
        <label>2</label>
    </ligand>
</feature>
<name>A0A9Q2CZF6_9STAP</name>
<comment type="caution">
    <text evidence="5">The sequence shown here is derived from an EMBL/GenBank/DDBJ whole genome shotgun (WGS) entry which is preliminary data.</text>
</comment>
<comment type="similarity">
    <text evidence="1">Belongs to the peptidase M20 family.</text>
</comment>
<dbReference type="Pfam" id="PF07687">
    <property type="entry name" value="M20_dimer"/>
    <property type="match status" value="1"/>
</dbReference>
<dbReference type="InterPro" id="IPR002933">
    <property type="entry name" value="Peptidase_M20"/>
</dbReference>
<dbReference type="GO" id="GO:0019877">
    <property type="term" value="P:diaminopimelate biosynthetic process"/>
    <property type="evidence" value="ECO:0007669"/>
    <property type="project" value="UniProtKB-ARBA"/>
</dbReference>
<dbReference type="AlphaFoldDB" id="A0A9Q2CZF6"/>
<dbReference type="InterPro" id="IPR017439">
    <property type="entry name" value="Amidohydrolase"/>
</dbReference>
<feature type="binding site" evidence="3">
    <location>
        <position position="103"/>
    </location>
    <ligand>
        <name>Mn(2+)</name>
        <dbReference type="ChEBI" id="CHEBI:29035"/>
        <label>2</label>
    </ligand>
</feature>
<accession>A0A9Q2CZF6</accession>
<dbReference type="GO" id="GO:0050118">
    <property type="term" value="F:N-acetyldiaminopimelate deacetylase activity"/>
    <property type="evidence" value="ECO:0007669"/>
    <property type="project" value="UniProtKB-ARBA"/>
</dbReference>
<dbReference type="EMBL" id="JACHHF010000004">
    <property type="protein sequence ID" value="MBB5175930.1"/>
    <property type="molecule type" value="Genomic_DNA"/>
</dbReference>
<evidence type="ECO:0000259" key="4">
    <source>
        <dbReference type="Pfam" id="PF07687"/>
    </source>
</evidence>
<dbReference type="PANTHER" id="PTHR11014">
    <property type="entry name" value="PEPTIDASE M20 FAMILY MEMBER"/>
    <property type="match status" value="1"/>
</dbReference>
<feature type="binding site" evidence="3">
    <location>
        <position position="137"/>
    </location>
    <ligand>
        <name>Mn(2+)</name>
        <dbReference type="ChEBI" id="CHEBI:29035"/>
        <label>2</label>
    </ligand>
</feature>
<comment type="cofactor">
    <cofactor evidence="3">
        <name>Mn(2+)</name>
        <dbReference type="ChEBI" id="CHEBI:29035"/>
    </cofactor>
    <text evidence="3">The Mn(2+) ion enhances activity.</text>
</comment>